<dbReference type="Pfam" id="PF17912">
    <property type="entry name" value="OB_MalK"/>
    <property type="match status" value="1"/>
</dbReference>
<dbReference type="Gene3D" id="2.40.50.140">
    <property type="entry name" value="Nucleic acid-binding proteins"/>
    <property type="match status" value="1"/>
</dbReference>
<evidence type="ECO:0000256" key="6">
    <source>
        <dbReference type="ARBA" id="ARBA00022840"/>
    </source>
</evidence>
<dbReference type="InterPro" id="IPR012340">
    <property type="entry name" value="NA-bd_OB-fold"/>
</dbReference>
<dbReference type="Gene3D" id="3.40.50.300">
    <property type="entry name" value="P-loop containing nucleotide triphosphate hydrolases"/>
    <property type="match status" value="1"/>
</dbReference>
<dbReference type="Proteomes" id="UP000189796">
    <property type="component" value="Chromosome I"/>
</dbReference>
<evidence type="ECO:0000256" key="8">
    <source>
        <dbReference type="ARBA" id="ARBA00023136"/>
    </source>
</evidence>
<sequence>MARIRFKSVTKRYAGDVIAVKDLDLEIRDKEFVVLLGPSGCGKSTTLNMIAGLEDVTEGELWFDEQIVNALPPHRRDVAMVFQSYALYPHKTVYENIAFGLRMRKVDGADIDRRVRDAAVKLEIGHLLQRRPSQLSGGQRQRVALGRAMVRQPAVFLMDEPLSNLDAALRISMRAEIKHLHTAMQTTFVYVTHDQAEALTLADRIVVMKDGVIQQIGNPDDVYERPRNMFVASFLGNPAINFLEGTIARGDEGPLFRCGELAIALPAKFAAGLRDRGEQAVVLGLRPEDVCAAEAVGPGLTLAGVVDSLLPVGSDRFLGLKVEGSDVFVRVDKEARHQEGAAIGLGLVAERLHLFDKASGLTLAGEGTP</sequence>
<feature type="domain" description="ABC transporter" evidence="10">
    <location>
        <begin position="4"/>
        <end position="235"/>
    </location>
</feature>
<keyword evidence="11" id="KW-0762">Sugar transport</keyword>
<dbReference type="Pfam" id="PF00005">
    <property type="entry name" value="ABC_tran"/>
    <property type="match status" value="1"/>
</dbReference>
<dbReference type="SMART" id="SM00382">
    <property type="entry name" value="AAA"/>
    <property type="match status" value="1"/>
</dbReference>
<keyword evidence="5" id="KW-0547">Nucleotide-binding</keyword>
<organism evidence="11 12">
    <name type="scientific">Bradyrhizobium erythrophlei</name>
    <dbReference type="NCBI Taxonomy" id="1437360"/>
    <lineage>
        <taxon>Bacteria</taxon>
        <taxon>Pseudomonadati</taxon>
        <taxon>Pseudomonadota</taxon>
        <taxon>Alphaproteobacteria</taxon>
        <taxon>Hyphomicrobiales</taxon>
        <taxon>Nitrobacteraceae</taxon>
        <taxon>Bradyrhizobium</taxon>
    </lineage>
</organism>
<keyword evidence="4" id="KW-1003">Cell membrane</keyword>
<dbReference type="GO" id="GO:0140359">
    <property type="term" value="F:ABC-type transporter activity"/>
    <property type="evidence" value="ECO:0007669"/>
    <property type="project" value="InterPro"/>
</dbReference>
<dbReference type="CDD" id="cd03301">
    <property type="entry name" value="ABC_MalK_N"/>
    <property type="match status" value="1"/>
</dbReference>
<dbReference type="InterPro" id="IPR003439">
    <property type="entry name" value="ABC_transporter-like_ATP-bd"/>
</dbReference>
<dbReference type="InterPro" id="IPR015855">
    <property type="entry name" value="ABC_transpr_MalK-like"/>
</dbReference>
<dbReference type="GO" id="GO:0055052">
    <property type="term" value="C:ATP-binding cassette (ABC) transporter complex, substrate-binding subunit-containing"/>
    <property type="evidence" value="ECO:0007669"/>
    <property type="project" value="TreeGrafter"/>
</dbReference>
<dbReference type="InterPro" id="IPR047641">
    <property type="entry name" value="ABC_transpr_MalK/UgpC-like"/>
</dbReference>
<dbReference type="PROSITE" id="PS50893">
    <property type="entry name" value="ABC_TRANSPORTER_2"/>
    <property type="match status" value="1"/>
</dbReference>
<dbReference type="OrthoDB" id="9767663at2"/>
<dbReference type="GO" id="GO:0008643">
    <property type="term" value="P:carbohydrate transport"/>
    <property type="evidence" value="ECO:0007669"/>
    <property type="project" value="InterPro"/>
</dbReference>
<name>A0A1M5L360_9BRAD</name>
<evidence type="ECO:0000256" key="1">
    <source>
        <dbReference type="ARBA" id="ARBA00004417"/>
    </source>
</evidence>
<evidence type="ECO:0000256" key="4">
    <source>
        <dbReference type="ARBA" id="ARBA00022475"/>
    </source>
</evidence>
<evidence type="ECO:0000256" key="5">
    <source>
        <dbReference type="ARBA" id="ARBA00022741"/>
    </source>
</evidence>
<dbReference type="InterPro" id="IPR008995">
    <property type="entry name" value="Mo/tungstate-bd_C_term_dom"/>
</dbReference>
<dbReference type="FunFam" id="3.40.50.300:FF:000042">
    <property type="entry name" value="Maltose/maltodextrin ABC transporter, ATP-binding protein"/>
    <property type="match status" value="1"/>
</dbReference>
<evidence type="ECO:0000259" key="10">
    <source>
        <dbReference type="PROSITE" id="PS50893"/>
    </source>
</evidence>
<dbReference type="GO" id="GO:0016887">
    <property type="term" value="F:ATP hydrolysis activity"/>
    <property type="evidence" value="ECO:0007669"/>
    <property type="project" value="InterPro"/>
</dbReference>
<protein>
    <submittedName>
        <fullName evidence="11">Multiple sugar transport system ATP-binding protein</fullName>
    </submittedName>
</protein>
<proteinExistence type="inferred from homology"/>
<evidence type="ECO:0000256" key="3">
    <source>
        <dbReference type="ARBA" id="ARBA00022448"/>
    </source>
</evidence>
<keyword evidence="3" id="KW-0813">Transport</keyword>
<keyword evidence="6 11" id="KW-0067">ATP-binding</keyword>
<dbReference type="RefSeq" id="WP_079601128.1">
    <property type="nucleotide sequence ID" value="NZ_LT670817.1"/>
</dbReference>
<dbReference type="GO" id="GO:0005524">
    <property type="term" value="F:ATP binding"/>
    <property type="evidence" value="ECO:0007669"/>
    <property type="project" value="UniProtKB-KW"/>
</dbReference>
<dbReference type="EMBL" id="LT670817">
    <property type="protein sequence ID" value="SHG59426.1"/>
    <property type="molecule type" value="Genomic_DNA"/>
</dbReference>
<reference evidence="11 12" key="1">
    <citation type="submission" date="2016-11" db="EMBL/GenBank/DDBJ databases">
        <authorList>
            <person name="Jaros S."/>
            <person name="Januszkiewicz K."/>
            <person name="Wedrychowicz H."/>
        </authorList>
    </citation>
    <scope>NUCLEOTIDE SEQUENCE [LARGE SCALE GENOMIC DNA]</scope>
    <source>
        <strain evidence="11 12">GAS138</strain>
    </source>
</reference>
<evidence type="ECO:0000256" key="2">
    <source>
        <dbReference type="ARBA" id="ARBA00005417"/>
    </source>
</evidence>
<comment type="similarity">
    <text evidence="2">Belongs to the ABC transporter superfamily.</text>
</comment>
<dbReference type="PANTHER" id="PTHR43875:SF15">
    <property type="entry name" value="TREHALOSE IMPORT ATP-BINDING PROTEIN SUGC"/>
    <property type="match status" value="1"/>
</dbReference>
<dbReference type="InterPro" id="IPR017871">
    <property type="entry name" value="ABC_transporter-like_CS"/>
</dbReference>
<keyword evidence="8" id="KW-0472">Membrane</keyword>
<comment type="function">
    <text evidence="9">Involved in beta-(1--&gt;2)glucan export. Transmembrane domains (TMD) form a pore in the inner membrane and the ATP-binding domain (NBD) is responsible for energy generation.</text>
</comment>
<evidence type="ECO:0000313" key="12">
    <source>
        <dbReference type="Proteomes" id="UP000189796"/>
    </source>
</evidence>
<evidence type="ECO:0000313" key="11">
    <source>
        <dbReference type="EMBL" id="SHG59426.1"/>
    </source>
</evidence>
<dbReference type="AlphaFoldDB" id="A0A1M5L360"/>
<dbReference type="PROSITE" id="PS00211">
    <property type="entry name" value="ABC_TRANSPORTER_1"/>
    <property type="match status" value="1"/>
</dbReference>
<dbReference type="NCBIfam" id="NF008653">
    <property type="entry name" value="PRK11650.1"/>
    <property type="match status" value="1"/>
</dbReference>
<dbReference type="PANTHER" id="PTHR43875">
    <property type="entry name" value="MALTODEXTRIN IMPORT ATP-BINDING PROTEIN MSMX"/>
    <property type="match status" value="1"/>
</dbReference>
<accession>A0A1M5L360</accession>
<dbReference type="InterPro" id="IPR040582">
    <property type="entry name" value="OB_MalK-like"/>
</dbReference>
<dbReference type="SUPFAM" id="SSF50331">
    <property type="entry name" value="MOP-like"/>
    <property type="match status" value="1"/>
</dbReference>
<dbReference type="InterPro" id="IPR003593">
    <property type="entry name" value="AAA+_ATPase"/>
</dbReference>
<evidence type="ECO:0000256" key="7">
    <source>
        <dbReference type="ARBA" id="ARBA00022967"/>
    </source>
</evidence>
<dbReference type="SUPFAM" id="SSF52540">
    <property type="entry name" value="P-loop containing nucleoside triphosphate hydrolases"/>
    <property type="match status" value="1"/>
</dbReference>
<dbReference type="Gene3D" id="2.40.50.100">
    <property type="match status" value="1"/>
</dbReference>
<evidence type="ECO:0000256" key="9">
    <source>
        <dbReference type="ARBA" id="ARBA00024722"/>
    </source>
</evidence>
<keyword evidence="7" id="KW-1278">Translocase</keyword>
<gene>
    <name evidence="11" type="ORF">SAMN05443248_2078</name>
</gene>
<dbReference type="InterPro" id="IPR027417">
    <property type="entry name" value="P-loop_NTPase"/>
</dbReference>
<comment type="subcellular location">
    <subcellularLocation>
        <location evidence="1">Cell inner membrane</location>
        <topology evidence="1">Peripheral membrane protein</topology>
    </subcellularLocation>
</comment>